<dbReference type="OrthoDB" id="10380418at2759"/>
<feature type="region of interest" description="Disordered" evidence="1">
    <location>
        <begin position="61"/>
        <end position="85"/>
    </location>
</feature>
<dbReference type="Proteomes" id="UP000838756">
    <property type="component" value="Unassembled WGS sequence"/>
</dbReference>
<evidence type="ECO:0000313" key="3">
    <source>
        <dbReference type="EMBL" id="CAH2236550.1"/>
    </source>
</evidence>
<accession>A0A8S4RH52</accession>
<keyword evidence="2" id="KW-0732">Signal</keyword>
<protein>
    <submittedName>
        <fullName evidence="3">Jg8032 protein</fullName>
    </submittedName>
</protein>
<comment type="caution">
    <text evidence="3">The sequence shown here is derived from an EMBL/GenBank/DDBJ whole genome shotgun (WGS) entry which is preliminary data.</text>
</comment>
<feature type="chain" id="PRO_5035870812" evidence="2">
    <location>
        <begin position="19"/>
        <end position="85"/>
    </location>
</feature>
<feature type="signal peptide" evidence="2">
    <location>
        <begin position="1"/>
        <end position="18"/>
    </location>
</feature>
<reference evidence="3" key="1">
    <citation type="submission" date="2022-03" db="EMBL/GenBank/DDBJ databases">
        <authorList>
            <person name="Lindestad O."/>
        </authorList>
    </citation>
    <scope>NUCLEOTIDE SEQUENCE</scope>
</reference>
<evidence type="ECO:0000256" key="1">
    <source>
        <dbReference type="SAM" id="MobiDB-lite"/>
    </source>
</evidence>
<proteinExistence type="predicted"/>
<organism evidence="3 4">
    <name type="scientific">Pararge aegeria aegeria</name>
    <dbReference type="NCBI Taxonomy" id="348720"/>
    <lineage>
        <taxon>Eukaryota</taxon>
        <taxon>Metazoa</taxon>
        <taxon>Ecdysozoa</taxon>
        <taxon>Arthropoda</taxon>
        <taxon>Hexapoda</taxon>
        <taxon>Insecta</taxon>
        <taxon>Pterygota</taxon>
        <taxon>Neoptera</taxon>
        <taxon>Endopterygota</taxon>
        <taxon>Lepidoptera</taxon>
        <taxon>Glossata</taxon>
        <taxon>Ditrysia</taxon>
        <taxon>Papilionoidea</taxon>
        <taxon>Nymphalidae</taxon>
        <taxon>Satyrinae</taxon>
        <taxon>Satyrini</taxon>
        <taxon>Parargina</taxon>
        <taxon>Pararge</taxon>
    </lineage>
</organism>
<dbReference type="EMBL" id="CAKXAJ010025209">
    <property type="protein sequence ID" value="CAH2236550.1"/>
    <property type="molecule type" value="Genomic_DNA"/>
</dbReference>
<dbReference type="AlphaFoldDB" id="A0A8S4RH52"/>
<keyword evidence="4" id="KW-1185">Reference proteome</keyword>
<name>A0A8S4RH52_9NEOP</name>
<sequence>MASFLLHILTALLIFTFGVRVAKKYNVGQKYFVKLDWSPHMPNWCENAHPSYDIPPKKKLFSYGSQKSNEKKEKKKKVKAKEAKT</sequence>
<evidence type="ECO:0000313" key="4">
    <source>
        <dbReference type="Proteomes" id="UP000838756"/>
    </source>
</evidence>
<evidence type="ECO:0000256" key="2">
    <source>
        <dbReference type="SAM" id="SignalP"/>
    </source>
</evidence>
<gene>
    <name evidence="3" type="primary">jg8032</name>
    <name evidence="3" type="ORF">PAEG_LOCUS13920</name>
</gene>